<dbReference type="PANTHER" id="PTHR48081:SF19">
    <property type="entry name" value="AB HYDROLASE SUPERFAMILY PROTEIN C4A8.06C"/>
    <property type="match status" value="1"/>
</dbReference>
<feature type="active site" evidence="3">
    <location>
        <position position="209"/>
    </location>
</feature>
<dbReference type="OrthoDB" id="408631at2759"/>
<comment type="similarity">
    <text evidence="1">Belongs to the 'GDXG' lipolytic enzyme family.</text>
</comment>
<feature type="domain" description="Alpha/beta hydrolase fold-3" evidence="4">
    <location>
        <begin position="123"/>
        <end position="343"/>
    </location>
</feature>
<keyword evidence="2" id="KW-0378">Hydrolase</keyword>
<dbReference type="Pfam" id="PF07859">
    <property type="entry name" value="Abhydrolase_3"/>
    <property type="match status" value="1"/>
</dbReference>
<accession>A0A139ASY3</accession>
<dbReference type="InterPro" id="IPR050300">
    <property type="entry name" value="GDXG_lipolytic_enzyme"/>
</dbReference>
<evidence type="ECO:0000256" key="3">
    <source>
        <dbReference type="PROSITE-ProRule" id="PRU10038"/>
    </source>
</evidence>
<keyword evidence="6" id="KW-1185">Reference proteome</keyword>
<dbReference type="AlphaFoldDB" id="A0A139ASY3"/>
<dbReference type="GO" id="GO:0016787">
    <property type="term" value="F:hydrolase activity"/>
    <property type="evidence" value="ECO:0007669"/>
    <property type="project" value="UniProtKB-KW"/>
</dbReference>
<gene>
    <name evidence="5" type="ORF">M427DRAFT_52695</name>
</gene>
<reference evidence="5 6" key="1">
    <citation type="journal article" date="2015" name="Genome Biol. Evol.">
        <title>Phylogenomic analyses indicate that early fungi evolved digesting cell walls of algal ancestors of land plants.</title>
        <authorList>
            <person name="Chang Y."/>
            <person name="Wang S."/>
            <person name="Sekimoto S."/>
            <person name="Aerts A.L."/>
            <person name="Choi C."/>
            <person name="Clum A."/>
            <person name="LaButti K.M."/>
            <person name="Lindquist E.A."/>
            <person name="Yee Ngan C."/>
            <person name="Ohm R.A."/>
            <person name="Salamov A.A."/>
            <person name="Grigoriev I.V."/>
            <person name="Spatafora J.W."/>
            <person name="Berbee M.L."/>
        </authorList>
    </citation>
    <scope>NUCLEOTIDE SEQUENCE [LARGE SCALE GENOMIC DNA]</scope>
    <source>
        <strain evidence="5 6">JEL478</strain>
    </source>
</reference>
<evidence type="ECO:0000256" key="2">
    <source>
        <dbReference type="ARBA" id="ARBA00022801"/>
    </source>
</evidence>
<evidence type="ECO:0000313" key="6">
    <source>
        <dbReference type="Proteomes" id="UP000070544"/>
    </source>
</evidence>
<sequence>MAMLARILTAAKDYATKGPPLPSWTLSQTLTISTMRAFLLAVSTIDIKAGQKLVQRVRGPPWPRAIEAVDTTVEPRMDLDKRVPRLEQFKDHAPDGPVEAIDLAWSGNVTDTSDDARTTGTALFFHGGAHVAGSTETHRWFAWRLARAAGRCLSVHYSLSPSRPFPHALRDALTSYLYLIDPPVPTSSSTSPLTPTAVPPSQIILAGDSAGGNLTLSTLLAIRDAGLPLPAGGVAFSPWLDLTHSLGSQTSNVWDYIPDGHRDPTLVSEGRLHHYAPNPLLSHPYVSPLFAPVSSLSGLPPVLVTCGSAERLRDDSLLFAVRANEADGNVVLECYEDQLHVFQMFARAPLPVLSFTRMTSFIQACLRGTPPPASYTLVGADHSMSPLSGADVRAWVRRSADEDPNRDRWRGREWERDVEKVMAEVTR</sequence>
<dbReference type="Proteomes" id="UP000070544">
    <property type="component" value="Unassembled WGS sequence"/>
</dbReference>
<dbReference type="STRING" id="1344416.A0A139ASY3"/>
<dbReference type="EMBL" id="KQ965737">
    <property type="protein sequence ID" value="KXS19847.1"/>
    <property type="molecule type" value="Genomic_DNA"/>
</dbReference>
<dbReference type="InterPro" id="IPR029058">
    <property type="entry name" value="AB_hydrolase_fold"/>
</dbReference>
<dbReference type="InterPro" id="IPR033140">
    <property type="entry name" value="Lipase_GDXG_put_SER_AS"/>
</dbReference>
<protein>
    <recommendedName>
        <fullName evidence="4">Alpha/beta hydrolase fold-3 domain-containing protein</fullName>
    </recommendedName>
</protein>
<dbReference type="PROSITE" id="PS01174">
    <property type="entry name" value="LIPASE_GDXG_SER"/>
    <property type="match status" value="1"/>
</dbReference>
<evidence type="ECO:0000256" key="1">
    <source>
        <dbReference type="ARBA" id="ARBA00010515"/>
    </source>
</evidence>
<organism evidence="5 6">
    <name type="scientific">Gonapodya prolifera (strain JEL478)</name>
    <name type="common">Monoblepharis prolifera</name>
    <dbReference type="NCBI Taxonomy" id="1344416"/>
    <lineage>
        <taxon>Eukaryota</taxon>
        <taxon>Fungi</taxon>
        <taxon>Fungi incertae sedis</taxon>
        <taxon>Chytridiomycota</taxon>
        <taxon>Chytridiomycota incertae sedis</taxon>
        <taxon>Monoblepharidomycetes</taxon>
        <taxon>Monoblepharidales</taxon>
        <taxon>Gonapodyaceae</taxon>
        <taxon>Gonapodya</taxon>
    </lineage>
</organism>
<name>A0A139ASY3_GONPJ</name>
<dbReference type="PANTHER" id="PTHR48081">
    <property type="entry name" value="AB HYDROLASE SUPERFAMILY PROTEIN C4A8.06C"/>
    <property type="match status" value="1"/>
</dbReference>
<proteinExistence type="inferred from homology"/>
<evidence type="ECO:0000313" key="5">
    <source>
        <dbReference type="EMBL" id="KXS19847.1"/>
    </source>
</evidence>
<dbReference type="InterPro" id="IPR013094">
    <property type="entry name" value="AB_hydrolase_3"/>
</dbReference>
<dbReference type="Gene3D" id="3.40.50.1820">
    <property type="entry name" value="alpha/beta hydrolase"/>
    <property type="match status" value="1"/>
</dbReference>
<dbReference type="OMA" id="KNEHRVV"/>
<dbReference type="SUPFAM" id="SSF53474">
    <property type="entry name" value="alpha/beta-Hydrolases"/>
    <property type="match status" value="1"/>
</dbReference>
<evidence type="ECO:0000259" key="4">
    <source>
        <dbReference type="Pfam" id="PF07859"/>
    </source>
</evidence>